<evidence type="ECO:0000256" key="1">
    <source>
        <dbReference type="SAM" id="SignalP"/>
    </source>
</evidence>
<reference evidence="2" key="1">
    <citation type="submission" date="2020-11" db="EMBL/GenBank/DDBJ databases">
        <title>Chlorella ohadii genome sequencing and assembly.</title>
        <authorList>
            <person name="Murik O."/>
            <person name="Treves H."/>
            <person name="Kedem I."/>
            <person name="Shotland Y."/>
            <person name="Kaplan A."/>
        </authorList>
    </citation>
    <scope>NUCLEOTIDE SEQUENCE</scope>
    <source>
        <strain evidence="2">1</strain>
    </source>
</reference>
<proteinExistence type="predicted"/>
<dbReference type="Proteomes" id="UP001205105">
    <property type="component" value="Unassembled WGS sequence"/>
</dbReference>
<dbReference type="EMBL" id="JADXDR010000068">
    <property type="protein sequence ID" value="KAI7841057.1"/>
    <property type="molecule type" value="Genomic_DNA"/>
</dbReference>
<organism evidence="2 3">
    <name type="scientific">Chlorella ohadii</name>
    <dbReference type="NCBI Taxonomy" id="2649997"/>
    <lineage>
        <taxon>Eukaryota</taxon>
        <taxon>Viridiplantae</taxon>
        <taxon>Chlorophyta</taxon>
        <taxon>core chlorophytes</taxon>
        <taxon>Trebouxiophyceae</taxon>
        <taxon>Chlorellales</taxon>
        <taxon>Chlorellaceae</taxon>
        <taxon>Chlorella clade</taxon>
        <taxon>Chlorella</taxon>
    </lineage>
</organism>
<sequence>MPYHRLCGRSVHTVRSIRKYLHTMKAALLATVVLLAAQAQADLVEQAPAAEPMAPAPAPAESPAWDVPCPAPGAVYTSLEECDQAILAGVDMAKAQGVGTAELRALGITPDSNSTRSTSISSSVSINGESLSVKYRRVIYKNMSPPLYCCGLKVETSTAGNTAVPDGMQTTSAASPAWGLQSFAAAAALAAGAAVLVM</sequence>
<gene>
    <name evidence="2" type="ORF">COHA_005285</name>
</gene>
<dbReference type="AlphaFoldDB" id="A0AAD5H6F9"/>
<protein>
    <submittedName>
        <fullName evidence="2">Uncharacterized protein</fullName>
    </submittedName>
</protein>
<name>A0AAD5H6F9_9CHLO</name>
<feature type="signal peptide" evidence="1">
    <location>
        <begin position="1"/>
        <end position="41"/>
    </location>
</feature>
<evidence type="ECO:0000313" key="3">
    <source>
        <dbReference type="Proteomes" id="UP001205105"/>
    </source>
</evidence>
<feature type="chain" id="PRO_5041978543" evidence="1">
    <location>
        <begin position="42"/>
        <end position="198"/>
    </location>
</feature>
<accession>A0AAD5H6F9</accession>
<keyword evidence="1" id="KW-0732">Signal</keyword>
<comment type="caution">
    <text evidence="2">The sequence shown here is derived from an EMBL/GenBank/DDBJ whole genome shotgun (WGS) entry which is preliminary data.</text>
</comment>
<keyword evidence="3" id="KW-1185">Reference proteome</keyword>
<evidence type="ECO:0000313" key="2">
    <source>
        <dbReference type="EMBL" id="KAI7841057.1"/>
    </source>
</evidence>